<dbReference type="InterPro" id="IPR003018">
    <property type="entry name" value="GAF"/>
</dbReference>
<dbReference type="SMART" id="SM00387">
    <property type="entry name" value="HATPase_c"/>
    <property type="match status" value="1"/>
</dbReference>
<dbReference type="Gene3D" id="3.30.450.20">
    <property type="entry name" value="PAS domain"/>
    <property type="match status" value="1"/>
</dbReference>
<dbReference type="FunFam" id="1.10.287.130:FF:000001">
    <property type="entry name" value="Two-component sensor histidine kinase"/>
    <property type="match status" value="1"/>
</dbReference>
<dbReference type="Pfam" id="PF02518">
    <property type="entry name" value="HATPase_c"/>
    <property type="match status" value="1"/>
</dbReference>
<sequence length="682" mass="76110">MGRPDDEHQRLQSLYATGLLNTPSEARFDRYTRIATRLFDVPVALISLVDTDRLWFKSAAGTTRTEMSRRGSFCTHAILADAPLVVENALEDDRFCDNPQVRQAPGYRFYAGVPLHGESGHRIGTLCLLDDRPRDFAEENRQQLIELAGCVDDELKRSAASHFESVMERLVLIQTQNLDDPGERIRQGVRLGCEYLGLPIGIVSRIDGDSYTVLTQVSPEDALVDGQTFSLGQTYCSILLRQSDVLSIEHMGESEYAGHPCYQAFGLESYIGAPLTVQGAPYGTLNFSSPDPRVPGGFSDMDRNLIRRLASWVSAMLDHWQARESSLAGERRFQHFFDMSPIGLIRNDYQTGRFLDVNEAFLRQTGYDRQTLLSLCNEDITPEETYREDQRRLATIPGDTQFGPYEKTFIRANGDHYPAMMHGVVMREAGDREVVWSMVEDMTERHRLARMQRQFVSTVSHELRTPLTSLNGILRLLGAGVTGALPERATDLVQRAERNGERLAALIDDLLDMERLVAGRMSIHPEVVDVGRLVREAIDGNRPYADRLNVTLAPRIEVDTAWVRVDRRRFDQILTNYLSNAAKFSGDSGVVDIDVCRSADGLVRIAVADRGEGVPAAFRPRLFEAFAQSDSSTKRSLPGTGLGLSICRELATLMGGDVGYEPRDGGGSVFYARFPEVGLNDS</sequence>
<dbReference type="Pfam" id="PF01590">
    <property type="entry name" value="GAF"/>
    <property type="match status" value="2"/>
</dbReference>
<keyword evidence="9" id="KW-1185">Reference proteome</keyword>
<dbReference type="SUPFAM" id="SSF55874">
    <property type="entry name" value="ATPase domain of HSP90 chaperone/DNA topoisomerase II/histidine kinase"/>
    <property type="match status" value="1"/>
</dbReference>
<dbReference type="Gene3D" id="3.30.565.10">
    <property type="entry name" value="Histidine kinase-like ATPase, C-terminal domain"/>
    <property type="match status" value="1"/>
</dbReference>
<dbReference type="InterPro" id="IPR005467">
    <property type="entry name" value="His_kinase_dom"/>
</dbReference>
<evidence type="ECO:0000259" key="7">
    <source>
        <dbReference type="PROSITE" id="PS50109"/>
    </source>
</evidence>
<keyword evidence="3" id="KW-0597">Phosphoprotein</keyword>
<dbReference type="PROSITE" id="PS50109">
    <property type="entry name" value="HIS_KIN"/>
    <property type="match status" value="1"/>
</dbReference>
<dbReference type="InterPro" id="IPR000014">
    <property type="entry name" value="PAS"/>
</dbReference>
<dbReference type="EC" id="2.7.13.3" evidence="2"/>
<name>A0A2A2I1R4_9GAMM</name>
<organism evidence="8 9">
    <name type="scientific">Tamilnaduibacter salinus</name>
    <dbReference type="NCBI Taxonomy" id="1484056"/>
    <lineage>
        <taxon>Bacteria</taxon>
        <taxon>Pseudomonadati</taxon>
        <taxon>Pseudomonadota</taxon>
        <taxon>Gammaproteobacteria</taxon>
        <taxon>Pseudomonadales</taxon>
        <taxon>Marinobacteraceae</taxon>
        <taxon>Tamilnaduibacter</taxon>
    </lineage>
</organism>
<dbReference type="SUPFAM" id="SSF55785">
    <property type="entry name" value="PYP-like sensor domain (PAS domain)"/>
    <property type="match status" value="1"/>
</dbReference>
<evidence type="ECO:0000256" key="3">
    <source>
        <dbReference type="ARBA" id="ARBA00022553"/>
    </source>
</evidence>
<reference evidence="8 9" key="1">
    <citation type="submission" date="2017-07" db="EMBL/GenBank/DDBJ databases">
        <title>Tamlnaduibacter salinus (Mi-7) genome sequencing.</title>
        <authorList>
            <person name="Verma A."/>
            <person name="Krishnamurthi S."/>
        </authorList>
    </citation>
    <scope>NUCLEOTIDE SEQUENCE [LARGE SCALE GENOMIC DNA]</scope>
    <source>
        <strain evidence="8 9">Mi-7</strain>
    </source>
</reference>
<dbReference type="GO" id="GO:0000155">
    <property type="term" value="F:phosphorelay sensor kinase activity"/>
    <property type="evidence" value="ECO:0007669"/>
    <property type="project" value="InterPro"/>
</dbReference>
<dbReference type="InterPro" id="IPR050736">
    <property type="entry name" value="Sensor_HK_Regulatory"/>
</dbReference>
<dbReference type="PRINTS" id="PR00344">
    <property type="entry name" value="BCTRLSENSOR"/>
</dbReference>
<evidence type="ECO:0000256" key="5">
    <source>
        <dbReference type="ARBA" id="ARBA00022777"/>
    </source>
</evidence>
<dbReference type="Proteomes" id="UP000218332">
    <property type="component" value="Unassembled WGS sequence"/>
</dbReference>
<dbReference type="SUPFAM" id="SSF55781">
    <property type="entry name" value="GAF domain-like"/>
    <property type="match status" value="2"/>
</dbReference>
<dbReference type="SUPFAM" id="SSF47384">
    <property type="entry name" value="Homodimeric domain of signal transducing histidine kinase"/>
    <property type="match status" value="1"/>
</dbReference>
<dbReference type="Gene3D" id="3.30.450.40">
    <property type="match status" value="2"/>
</dbReference>
<dbReference type="InterPro" id="IPR029016">
    <property type="entry name" value="GAF-like_dom_sf"/>
</dbReference>
<keyword evidence="5" id="KW-0418">Kinase</keyword>
<dbReference type="InterPro" id="IPR003661">
    <property type="entry name" value="HisK_dim/P_dom"/>
</dbReference>
<keyword evidence="6" id="KW-0902">Two-component regulatory system</keyword>
<dbReference type="CDD" id="cd00082">
    <property type="entry name" value="HisKA"/>
    <property type="match status" value="1"/>
</dbReference>
<dbReference type="EMBL" id="NMPM01000042">
    <property type="protein sequence ID" value="PAV25961.1"/>
    <property type="molecule type" value="Genomic_DNA"/>
</dbReference>
<dbReference type="SMART" id="SM00388">
    <property type="entry name" value="HisKA"/>
    <property type="match status" value="1"/>
</dbReference>
<dbReference type="SMART" id="SM00065">
    <property type="entry name" value="GAF"/>
    <property type="match status" value="2"/>
</dbReference>
<dbReference type="InterPro" id="IPR004358">
    <property type="entry name" value="Sig_transdc_His_kin-like_C"/>
</dbReference>
<protein>
    <recommendedName>
        <fullName evidence="2">histidine kinase</fullName>
        <ecNumber evidence="2">2.7.13.3</ecNumber>
    </recommendedName>
</protein>
<dbReference type="PANTHER" id="PTHR43711">
    <property type="entry name" value="TWO-COMPONENT HISTIDINE KINASE"/>
    <property type="match status" value="1"/>
</dbReference>
<dbReference type="Gene3D" id="1.10.287.130">
    <property type="match status" value="1"/>
</dbReference>
<dbReference type="AlphaFoldDB" id="A0A2A2I1R4"/>
<feature type="domain" description="Histidine kinase" evidence="7">
    <location>
        <begin position="458"/>
        <end position="678"/>
    </location>
</feature>
<gene>
    <name evidence="8" type="ORF">CF392_08290</name>
</gene>
<dbReference type="RefSeq" id="WP_095610988.1">
    <property type="nucleotide sequence ID" value="NZ_NMPM01000042.1"/>
</dbReference>
<evidence type="ECO:0000313" key="9">
    <source>
        <dbReference type="Proteomes" id="UP000218332"/>
    </source>
</evidence>
<dbReference type="CDD" id="cd00130">
    <property type="entry name" value="PAS"/>
    <property type="match status" value="1"/>
</dbReference>
<dbReference type="InterPro" id="IPR035965">
    <property type="entry name" value="PAS-like_dom_sf"/>
</dbReference>
<evidence type="ECO:0000256" key="1">
    <source>
        <dbReference type="ARBA" id="ARBA00000085"/>
    </source>
</evidence>
<proteinExistence type="predicted"/>
<accession>A0A2A2I1R4</accession>
<keyword evidence="4" id="KW-0808">Transferase</keyword>
<evidence type="ECO:0000313" key="8">
    <source>
        <dbReference type="EMBL" id="PAV25961.1"/>
    </source>
</evidence>
<dbReference type="Pfam" id="PF13426">
    <property type="entry name" value="PAS_9"/>
    <property type="match status" value="1"/>
</dbReference>
<dbReference type="InterPro" id="IPR036890">
    <property type="entry name" value="HATPase_C_sf"/>
</dbReference>
<dbReference type="Pfam" id="PF00512">
    <property type="entry name" value="HisKA"/>
    <property type="match status" value="1"/>
</dbReference>
<evidence type="ECO:0000256" key="6">
    <source>
        <dbReference type="ARBA" id="ARBA00023012"/>
    </source>
</evidence>
<dbReference type="NCBIfam" id="TIGR00229">
    <property type="entry name" value="sensory_box"/>
    <property type="match status" value="1"/>
</dbReference>
<dbReference type="PANTHER" id="PTHR43711:SF1">
    <property type="entry name" value="HISTIDINE KINASE 1"/>
    <property type="match status" value="1"/>
</dbReference>
<comment type="catalytic activity">
    <reaction evidence="1">
        <text>ATP + protein L-histidine = ADP + protein N-phospho-L-histidine.</text>
        <dbReference type="EC" id="2.7.13.3"/>
    </reaction>
</comment>
<dbReference type="InterPro" id="IPR036097">
    <property type="entry name" value="HisK_dim/P_sf"/>
</dbReference>
<comment type="caution">
    <text evidence="8">The sequence shown here is derived from an EMBL/GenBank/DDBJ whole genome shotgun (WGS) entry which is preliminary data.</text>
</comment>
<evidence type="ECO:0000256" key="4">
    <source>
        <dbReference type="ARBA" id="ARBA00022679"/>
    </source>
</evidence>
<evidence type="ECO:0000256" key="2">
    <source>
        <dbReference type="ARBA" id="ARBA00012438"/>
    </source>
</evidence>
<dbReference type="InterPro" id="IPR003594">
    <property type="entry name" value="HATPase_dom"/>
</dbReference>